<dbReference type="Gene3D" id="3.10.290.30">
    <property type="entry name" value="MM3350-like"/>
    <property type="match status" value="1"/>
</dbReference>
<evidence type="ECO:0000259" key="1">
    <source>
        <dbReference type="Pfam" id="PF07929"/>
    </source>
</evidence>
<keyword evidence="3" id="KW-1185">Reference proteome</keyword>
<dbReference type="InterPro" id="IPR024047">
    <property type="entry name" value="MM3350-like_sf"/>
</dbReference>
<reference evidence="2 3" key="1">
    <citation type="journal article" date="2005" name="Int. J. Syst. Evol. Microbiol.">
        <title>Nitrincola lacisaponensis gen. nov., sp. nov., a novel alkaliphilic bacterium isolated from an alkaline, saline lake.</title>
        <authorList>
            <person name="Dimitriu P.A."/>
            <person name="Shukla S.K."/>
            <person name="Conradt J."/>
            <person name="Marquez M.C."/>
            <person name="Ventosa A."/>
            <person name="Maglia A."/>
            <person name="Peyton B.M."/>
            <person name="Pinkart H.C."/>
            <person name="Mormile M.R."/>
        </authorList>
    </citation>
    <scope>NUCLEOTIDE SEQUENCE [LARGE SCALE GENOMIC DNA]</scope>
    <source>
        <strain evidence="2 3">4CA</strain>
    </source>
</reference>
<feature type="domain" description="Plasmid pRiA4b Orf3-like" evidence="1">
    <location>
        <begin position="7"/>
        <end position="112"/>
    </location>
</feature>
<accession>A0A063YAD2</accession>
<dbReference type="STRING" id="267850.ADINL_0168"/>
<dbReference type="PANTHER" id="PTHR41878:SF1">
    <property type="entry name" value="TNPR PROTEIN"/>
    <property type="match status" value="1"/>
</dbReference>
<comment type="caution">
    <text evidence="2">The sequence shown here is derived from an EMBL/GenBank/DDBJ whole genome shotgun (WGS) entry which is preliminary data.</text>
</comment>
<protein>
    <recommendedName>
        <fullName evidence="1">Plasmid pRiA4b Orf3-like domain-containing protein</fullName>
    </recommendedName>
</protein>
<dbReference type="SUPFAM" id="SSF159941">
    <property type="entry name" value="MM3350-like"/>
    <property type="match status" value="1"/>
</dbReference>
<proteinExistence type="predicted"/>
<evidence type="ECO:0000313" key="2">
    <source>
        <dbReference type="EMBL" id="KDE41287.1"/>
    </source>
</evidence>
<sequence length="145" mass="16540">MEHGFDNWFDETGVLLSDVLHGRVKTLSYKYDFGDSWDHLITLEKTLPLIGNHEVDVLCLTGDRACPPEDCGGISGYEDLLDTLENPADPEYSETLNWLGVESFDPAIFDTESCNTRLQMLLQYSPPLIHDEIYEHFIEVKTELD</sequence>
<gene>
    <name evidence="2" type="ORF">ADINL_0168</name>
</gene>
<dbReference type="AlphaFoldDB" id="A0A063YAD2"/>
<evidence type="ECO:0000313" key="3">
    <source>
        <dbReference type="Proteomes" id="UP000027318"/>
    </source>
</evidence>
<dbReference type="InterPro" id="IPR012912">
    <property type="entry name" value="Plasmid_pRiA4b_Orf3-like"/>
</dbReference>
<name>A0A063YAD2_9GAMM</name>
<dbReference type="Pfam" id="PF07929">
    <property type="entry name" value="PRiA4_ORF3"/>
    <property type="match status" value="1"/>
</dbReference>
<organism evidence="2 3">
    <name type="scientific">Nitrincola lacisaponensis</name>
    <dbReference type="NCBI Taxonomy" id="267850"/>
    <lineage>
        <taxon>Bacteria</taxon>
        <taxon>Pseudomonadati</taxon>
        <taxon>Pseudomonadota</taxon>
        <taxon>Gammaproteobacteria</taxon>
        <taxon>Oceanospirillales</taxon>
        <taxon>Oceanospirillaceae</taxon>
        <taxon>Nitrincola</taxon>
    </lineage>
</organism>
<dbReference type="EMBL" id="JMSZ01000006">
    <property type="protein sequence ID" value="KDE41287.1"/>
    <property type="molecule type" value="Genomic_DNA"/>
</dbReference>
<dbReference type="PANTHER" id="PTHR41878">
    <property type="entry name" value="LEXA REPRESSOR-RELATED"/>
    <property type="match status" value="1"/>
</dbReference>
<dbReference type="Proteomes" id="UP000027318">
    <property type="component" value="Unassembled WGS sequence"/>
</dbReference>